<feature type="transmembrane region" description="Helical" evidence="2">
    <location>
        <begin position="363"/>
        <end position="380"/>
    </location>
</feature>
<protein>
    <submittedName>
        <fullName evidence="3">Quinol:cytochrome C oxidoreductase</fullName>
    </submittedName>
</protein>
<feature type="region of interest" description="Disordered" evidence="1">
    <location>
        <begin position="75"/>
        <end position="100"/>
    </location>
</feature>
<feature type="transmembrane region" description="Helical" evidence="2">
    <location>
        <begin position="146"/>
        <end position="170"/>
    </location>
</feature>
<gene>
    <name evidence="3" type="ORF">F8C82_00535</name>
</gene>
<comment type="caution">
    <text evidence="3">The sequence shown here is derived from an EMBL/GenBank/DDBJ whole genome shotgun (WGS) entry which is preliminary data.</text>
</comment>
<evidence type="ECO:0000256" key="1">
    <source>
        <dbReference type="SAM" id="MobiDB-lite"/>
    </source>
</evidence>
<feature type="transmembrane region" description="Helical" evidence="2">
    <location>
        <begin position="387"/>
        <end position="409"/>
    </location>
</feature>
<keyword evidence="2" id="KW-0472">Membrane</keyword>
<evidence type="ECO:0000256" key="2">
    <source>
        <dbReference type="SAM" id="Phobius"/>
    </source>
</evidence>
<dbReference type="AlphaFoldDB" id="A0A6L3ZFU1"/>
<name>A0A6L3ZFU1_9FLAO</name>
<feature type="transmembrane region" description="Helical" evidence="2">
    <location>
        <begin position="322"/>
        <end position="343"/>
    </location>
</feature>
<feature type="transmembrane region" description="Helical" evidence="2">
    <location>
        <begin position="207"/>
        <end position="226"/>
    </location>
</feature>
<evidence type="ECO:0000313" key="4">
    <source>
        <dbReference type="Proteomes" id="UP000484164"/>
    </source>
</evidence>
<proteinExistence type="predicted"/>
<dbReference type="RefSeq" id="WP_151691488.1">
    <property type="nucleotide sequence ID" value="NZ_BMGX01000002.1"/>
</dbReference>
<evidence type="ECO:0000313" key="3">
    <source>
        <dbReference type="EMBL" id="KAB2816916.1"/>
    </source>
</evidence>
<keyword evidence="2" id="KW-0812">Transmembrane</keyword>
<keyword evidence="2" id="KW-1133">Transmembrane helix</keyword>
<feature type="transmembrane region" description="Helical" evidence="2">
    <location>
        <begin position="247"/>
        <end position="267"/>
    </location>
</feature>
<dbReference type="PANTHER" id="PTHR43044">
    <property type="match status" value="1"/>
</dbReference>
<dbReference type="Proteomes" id="UP000484164">
    <property type="component" value="Unassembled WGS sequence"/>
</dbReference>
<feature type="transmembrane region" description="Helical" evidence="2">
    <location>
        <begin position="111"/>
        <end position="134"/>
    </location>
</feature>
<reference evidence="3 4" key="1">
    <citation type="submission" date="2019-10" db="EMBL/GenBank/DDBJ databases">
        <title>Genome sequence of Phaeocystidibacter marisrubri JCM30614 (type strain).</title>
        <authorList>
            <person name="Bowman J.P."/>
        </authorList>
    </citation>
    <scope>NUCLEOTIDE SEQUENCE [LARGE SCALE GENOMIC DNA]</scope>
    <source>
        <strain evidence="3 4">JCM 30614</strain>
    </source>
</reference>
<dbReference type="PANTHER" id="PTHR43044:SF1">
    <property type="entry name" value="QUINOL:CYTOCHROME C OXIDOREDUCTASE QUINONE-BINDING SUBUNIT 2"/>
    <property type="match status" value="1"/>
</dbReference>
<feature type="transmembrane region" description="Helical" evidence="2">
    <location>
        <begin position="279"/>
        <end position="302"/>
    </location>
</feature>
<feature type="transmembrane region" description="Helical" evidence="2">
    <location>
        <begin position="421"/>
        <end position="441"/>
    </location>
</feature>
<dbReference type="OrthoDB" id="140980at2"/>
<accession>A0A6L3ZFU1</accession>
<dbReference type="EMBL" id="WBVQ01000001">
    <property type="protein sequence ID" value="KAB2816916.1"/>
    <property type="molecule type" value="Genomic_DNA"/>
</dbReference>
<organism evidence="3 4">
    <name type="scientific">Phaeocystidibacter marisrubri</name>
    <dbReference type="NCBI Taxonomy" id="1577780"/>
    <lineage>
        <taxon>Bacteria</taxon>
        <taxon>Pseudomonadati</taxon>
        <taxon>Bacteroidota</taxon>
        <taxon>Flavobacteriia</taxon>
        <taxon>Flavobacteriales</taxon>
        <taxon>Phaeocystidibacteraceae</taxon>
        <taxon>Phaeocystidibacter</taxon>
    </lineage>
</organism>
<sequence length="465" mass="52381">MFQFTSKAKILALILIVLGAVSLAIGFISVPGGDHHDDGHATEMHADAAHADHADDHHTVATEGHGDHATEAHAEAGHHDTHGEDHGSAEEHAAHAEHAAHQQANRPWSALFVNTFFFLAIGLGTVFFLMIQYVAKAGWTVGLNRVFEAVGLFVIIPLIGMLIIIFAGVADVHHIWHWMQDGIMEKGTPNFDPIIAGKAGYLNDTFFIIRAVVYTLVWFGIIVLVRKHSLAEDLEGGTARYKKIFKLAAVFTVFFAVTSSTSAWDWIMSIDTHWFSTLFGWYTFAGMFVTALAALNILIVFLRYNNYLPWINENHQHDMAKFMFAFSVFWTYLWFSQFMLIWYADIPEEVTYYMQRFGQYNTMFLIMVALNFVAPVLLVMSRDSKRVMGLVLVTATIVLIGHWMDHFIMIMPGSVGEFYGFGWAEIGGFLLYAGLFILVVFRNLAKAPLLQKNHPMVEESKHFSL</sequence>
<keyword evidence="4" id="KW-1185">Reference proteome</keyword>